<comment type="caution">
    <text evidence="1">The sequence shown here is derived from an EMBL/GenBank/DDBJ whole genome shotgun (WGS) entry which is preliminary data.</text>
</comment>
<reference evidence="1 2" key="1">
    <citation type="submission" date="2021-08" db="EMBL/GenBank/DDBJ databases">
        <title>Comparative Genomics Analysis of the Genus Qipengyuania Reveals Extensive Genetic Diversity and Metabolic Versatility, Including the Description of Fifteen Novel Species.</title>
        <authorList>
            <person name="Liu Y."/>
        </authorList>
    </citation>
    <scope>NUCLEOTIDE SEQUENCE [LARGE SCALE GENOMIC DNA]</scope>
    <source>
        <strain evidence="1 2">6D47A</strain>
    </source>
</reference>
<keyword evidence="2" id="KW-1185">Reference proteome</keyword>
<name>A0ABS7J5V7_9SPHN</name>
<dbReference type="Proteomes" id="UP000755104">
    <property type="component" value="Unassembled WGS sequence"/>
</dbReference>
<protein>
    <submittedName>
        <fullName evidence="1">Uncharacterized protein</fullName>
    </submittedName>
</protein>
<sequence>MLMACSQSPPESVAMELPPALSNDFPGNNRPFGSREFGRLTYASKSVQDRFFGDLPDREKYLAMLDAETNLADLAPEFAQALGEDWIRDPDVIDSPDFEAMSFVYEDLDRPTARIAIVSVPTRPGTRDPKPAQIISSIPIEGLI</sequence>
<evidence type="ECO:0000313" key="2">
    <source>
        <dbReference type="Proteomes" id="UP000755104"/>
    </source>
</evidence>
<gene>
    <name evidence="1" type="ORF">K3174_09275</name>
</gene>
<evidence type="ECO:0000313" key="1">
    <source>
        <dbReference type="EMBL" id="MBX7482724.1"/>
    </source>
</evidence>
<organism evidence="1 2">
    <name type="scientific">Qipengyuania qiaonensis</name>
    <dbReference type="NCBI Taxonomy" id="2867240"/>
    <lineage>
        <taxon>Bacteria</taxon>
        <taxon>Pseudomonadati</taxon>
        <taxon>Pseudomonadota</taxon>
        <taxon>Alphaproteobacteria</taxon>
        <taxon>Sphingomonadales</taxon>
        <taxon>Erythrobacteraceae</taxon>
        <taxon>Qipengyuania</taxon>
    </lineage>
</organism>
<proteinExistence type="predicted"/>
<accession>A0ABS7J5V7</accession>
<dbReference type="EMBL" id="JAIGNO010000005">
    <property type="protein sequence ID" value="MBX7482724.1"/>
    <property type="molecule type" value="Genomic_DNA"/>
</dbReference>